<dbReference type="SMART" id="SM00368">
    <property type="entry name" value="LRR_RI"/>
    <property type="match status" value="9"/>
</dbReference>
<evidence type="ECO:0000313" key="11">
    <source>
        <dbReference type="EMBL" id="CAB1435240.1"/>
    </source>
</evidence>
<dbReference type="InterPro" id="IPR051261">
    <property type="entry name" value="NLR"/>
</dbReference>
<dbReference type="Gene3D" id="3.80.10.10">
    <property type="entry name" value="Ribonuclease Inhibitor"/>
    <property type="match status" value="2"/>
</dbReference>
<dbReference type="SMART" id="SM00406">
    <property type="entry name" value="IGv"/>
    <property type="match status" value="1"/>
</dbReference>
<evidence type="ECO:0000256" key="2">
    <source>
        <dbReference type="ARBA" id="ARBA00022614"/>
    </source>
</evidence>
<dbReference type="InterPro" id="IPR036179">
    <property type="entry name" value="Ig-like_dom_sf"/>
</dbReference>
<dbReference type="Pfam" id="PF00047">
    <property type="entry name" value="ig"/>
    <property type="match status" value="1"/>
</dbReference>
<feature type="domain" description="Ig-like" evidence="10">
    <location>
        <begin position="213"/>
        <end position="304"/>
    </location>
</feature>
<dbReference type="AlphaFoldDB" id="A0A9N7UMP9"/>
<dbReference type="InterPro" id="IPR013151">
    <property type="entry name" value="Immunoglobulin_dom"/>
</dbReference>
<keyword evidence="7" id="KW-0325">Glycoprotein</keyword>
<dbReference type="SMART" id="SM00409">
    <property type="entry name" value="IG"/>
    <property type="match status" value="2"/>
</dbReference>
<dbReference type="FunFam" id="2.60.40.10:FF:000142">
    <property type="entry name" value="V-set domain-containing T-cell activation inhibitor 1"/>
    <property type="match status" value="1"/>
</dbReference>
<feature type="chain" id="PRO_5040222481" description="Ig-like domain-containing protein" evidence="9">
    <location>
        <begin position="21"/>
        <end position="621"/>
    </location>
</feature>
<evidence type="ECO:0000313" key="12">
    <source>
        <dbReference type="Proteomes" id="UP001153269"/>
    </source>
</evidence>
<keyword evidence="2" id="KW-0433">Leucine-rich repeat</keyword>
<dbReference type="PANTHER" id="PTHR24106">
    <property type="entry name" value="NACHT, LRR AND CARD DOMAINS-CONTAINING"/>
    <property type="match status" value="1"/>
</dbReference>
<dbReference type="SUPFAM" id="SSF52047">
    <property type="entry name" value="RNI-like"/>
    <property type="match status" value="1"/>
</dbReference>
<keyword evidence="12" id="KW-1185">Reference proteome</keyword>
<dbReference type="Pfam" id="PF22705">
    <property type="entry name" value="C2-set_3"/>
    <property type="match status" value="1"/>
</dbReference>
<accession>A0A9N7UMP9</accession>
<dbReference type="InterPro" id="IPR053896">
    <property type="entry name" value="BTN3A2-like_Ig-C"/>
</dbReference>
<sequence>MSAFQSLVLLILIMWTLTTADVEVSCVLEESCILPCSFQPGKEPVIHWVKVEPGNPRVHSYYRDRDQFDLQSERFRGRTSLFTDQISRGNASIRLTGLQLQDQGRYECYVTITGVHEESVINLRADAPVRHVDIEQVEDSFTCRSEGIYPEPQLTWSTRPPSNVNLQNQTSVKETEQQLYEISSTVTLSDRDSVLICSISTRSGRRSALWYQPTLVHVSPSETTTTIHCTAPNTKPPTHLLWKFNHSQIIVDQTGVDGPPRVSEQWRQQVEDVSASGSLTLHHLSSDHQGTFTCELSSEEETLFINSYVTIEEGSSGSVAGIVVGVLVVLRGYEFSESDCEVVASALKSDPSHLRELNLRRNKLKDSEVKLLCSGLESPNCRLETLRLNYCRLSEISCSSLASALRSNPSHLRELDLSYNNLQDSGVKELCGFLQSPTCRLETLRLKSCSLSKISCSSLASALRSNPSHLRELALSSNKDLQDSGVKELCGFLQSPTCRLETLRLNYCSLSKISCSSLASALRSNPSHLRELDLSHNYLKDSAVKELCGFLQSPTCRLETLGLKSCRQSEISCSSLASALRSNPSHLRELDLSDNYLQDSAVKELLDLKQSSTCRLEYLRK</sequence>
<feature type="domain" description="Ig-like" evidence="10">
    <location>
        <begin position="22"/>
        <end position="122"/>
    </location>
</feature>
<dbReference type="InterPro" id="IPR032675">
    <property type="entry name" value="LRR_dom_sf"/>
</dbReference>
<evidence type="ECO:0000256" key="1">
    <source>
        <dbReference type="ARBA" id="ARBA00004370"/>
    </source>
</evidence>
<dbReference type="GO" id="GO:0016020">
    <property type="term" value="C:membrane"/>
    <property type="evidence" value="ECO:0007669"/>
    <property type="project" value="UniProtKB-SubCell"/>
</dbReference>
<dbReference type="SUPFAM" id="SSF48726">
    <property type="entry name" value="Immunoglobulin"/>
    <property type="match status" value="2"/>
</dbReference>
<evidence type="ECO:0000256" key="3">
    <source>
        <dbReference type="ARBA" id="ARBA00022729"/>
    </source>
</evidence>
<evidence type="ECO:0000256" key="9">
    <source>
        <dbReference type="SAM" id="SignalP"/>
    </source>
</evidence>
<dbReference type="CDD" id="cd00096">
    <property type="entry name" value="Ig"/>
    <property type="match status" value="1"/>
</dbReference>
<dbReference type="InterPro" id="IPR003599">
    <property type="entry name" value="Ig_sub"/>
</dbReference>
<dbReference type="Proteomes" id="UP001153269">
    <property type="component" value="Unassembled WGS sequence"/>
</dbReference>
<evidence type="ECO:0000259" key="10">
    <source>
        <dbReference type="PROSITE" id="PS50835"/>
    </source>
</evidence>
<evidence type="ECO:0000256" key="6">
    <source>
        <dbReference type="ARBA" id="ARBA00023157"/>
    </source>
</evidence>
<evidence type="ECO:0000256" key="5">
    <source>
        <dbReference type="ARBA" id="ARBA00023136"/>
    </source>
</evidence>
<keyword evidence="5" id="KW-0472">Membrane</keyword>
<dbReference type="InterPro" id="IPR007110">
    <property type="entry name" value="Ig-like_dom"/>
</dbReference>
<keyword evidence="6" id="KW-1015">Disulfide bond</keyword>
<dbReference type="InterPro" id="IPR013783">
    <property type="entry name" value="Ig-like_fold"/>
</dbReference>
<gene>
    <name evidence="11" type="ORF">PLEPLA_LOCUS23336</name>
</gene>
<dbReference type="InterPro" id="IPR013106">
    <property type="entry name" value="Ig_V-set"/>
</dbReference>
<keyword evidence="3 9" id="KW-0732">Signal</keyword>
<keyword evidence="8" id="KW-0393">Immunoglobulin domain</keyword>
<dbReference type="GO" id="GO:1903037">
    <property type="term" value="P:regulation of leukocyte cell-cell adhesion"/>
    <property type="evidence" value="ECO:0007669"/>
    <property type="project" value="UniProtKB-ARBA"/>
</dbReference>
<dbReference type="EMBL" id="CADEAL010001749">
    <property type="protein sequence ID" value="CAB1435240.1"/>
    <property type="molecule type" value="Genomic_DNA"/>
</dbReference>
<dbReference type="Gene3D" id="2.60.40.10">
    <property type="entry name" value="Immunoglobulins"/>
    <property type="match status" value="3"/>
</dbReference>
<reference evidence="11" key="1">
    <citation type="submission" date="2020-03" db="EMBL/GenBank/DDBJ databases">
        <authorList>
            <person name="Weist P."/>
        </authorList>
    </citation>
    <scope>NUCLEOTIDE SEQUENCE</scope>
</reference>
<comment type="subcellular location">
    <subcellularLocation>
        <location evidence="1">Membrane</location>
    </subcellularLocation>
</comment>
<organism evidence="11 12">
    <name type="scientific">Pleuronectes platessa</name>
    <name type="common">European plaice</name>
    <dbReference type="NCBI Taxonomy" id="8262"/>
    <lineage>
        <taxon>Eukaryota</taxon>
        <taxon>Metazoa</taxon>
        <taxon>Chordata</taxon>
        <taxon>Craniata</taxon>
        <taxon>Vertebrata</taxon>
        <taxon>Euteleostomi</taxon>
        <taxon>Actinopterygii</taxon>
        <taxon>Neopterygii</taxon>
        <taxon>Teleostei</taxon>
        <taxon>Neoteleostei</taxon>
        <taxon>Acanthomorphata</taxon>
        <taxon>Carangaria</taxon>
        <taxon>Pleuronectiformes</taxon>
        <taxon>Pleuronectoidei</taxon>
        <taxon>Pleuronectidae</taxon>
        <taxon>Pleuronectes</taxon>
    </lineage>
</organism>
<evidence type="ECO:0000256" key="4">
    <source>
        <dbReference type="ARBA" id="ARBA00022737"/>
    </source>
</evidence>
<proteinExistence type="predicted"/>
<protein>
    <recommendedName>
        <fullName evidence="10">Ig-like domain-containing protein</fullName>
    </recommendedName>
</protein>
<comment type="caution">
    <text evidence="11">The sequence shown here is derived from an EMBL/GenBank/DDBJ whole genome shotgun (WGS) entry which is preliminary data.</text>
</comment>
<dbReference type="PROSITE" id="PS50835">
    <property type="entry name" value="IG_LIKE"/>
    <property type="match status" value="3"/>
</dbReference>
<keyword evidence="4" id="KW-0677">Repeat</keyword>
<evidence type="ECO:0000256" key="8">
    <source>
        <dbReference type="ARBA" id="ARBA00023319"/>
    </source>
</evidence>
<dbReference type="Pfam" id="PF13516">
    <property type="entry name" value="LRR_6"/>
    <property type="match status" value="5"/>
</dbReference>
<dbReference type="PROSITE" id="PS51450">
    <property type="entry name" value="LRR"/>
    <property type="match status" value="3"/>
</dbReference>
<feature type="signal peptide" evidence="9">
    <location>
        <begin position="1"/>
        <end position="20"/>
    </location>
</feature>
<dbReference type="GO" id="GO:0050863">
    <property type="term" value="P:regulation of T cell activation"/>
    <property type="evidence" value="ECO:0007669"/>
    <property type="project" value="UniProtKB-ARBA"/>
</dbReference>
<dbReference type="InterPro" id="IPR001611">
    <property type="entry name" value="Leu-rich_rpt"/>
</dbReference>
<name>A0A9N7UMP9_PLEPL</name>
<evidence type="ECO:0000256" key="7">
    <source>
        <dbReference type="ARBA" id="ARBA00023180"/>
    </source>
</evidence>
<feature type="domain" description="Ig-like" evidence="10">
    <location>
        <begin position="135"/>
        <end position="207"/>
    </location>
</feature>
<dbReference type="Pfam" id="PF07686">
    <property type="entry name" value="V-set"/>
    <property type="match status" value="1"/>
</dbReference>